<dbReference type="Gene3D" id="2.40.160.200">
    <property type="entry name" value="LURP1-related"/>
    <property type="match status" value="1"/>
</dbReference>
<sequence length="195" mass="22092">MIGVMAETPDVPSLLHYDHLIMQQVTNWASNDFDILDTEGEAVGRVITSGSLMSRMMMGSRELLIAEVDETPVLHLSDTVNFFRDTMNLAYPDGTPLAHLRQRWSFFRSRADMHLADGRMVELHGSVWDYNYQFVVDAQEIGRVNREWGGLGRVFMGHSRYHLEFAPGLTEELHATVLGGVVALDLLRKKQQQSS</sequence>
<organism evidence="2 3">
    <name type="scientific">Corynebacterium oculi</name>
    <dbReference type="NCBI Taxonomy" id="1544416"/>
    <lineage>
        <taxon>Bacteria</taxon>
        <taxon>Bacillati</taxon>
        <taxon>Actinomycetota</taxon>
        <taxon>Actinomycetes</taxon>
        <taxon>Mycobacteriales</taxon>
        <taxon>Corynebacteriaceae</taxon>
        <taxon>Corynebacterium</taxon>
    </lineage>
</organism>
<dbReference type="PANTHER" id="PTHR23248">
    <property type="entry name" value="PHOSPHOLIPID SCRAMBLASE-RELATED"/>
    <property type="match status" value="1"/>
</dbReference>
<dbReference type="EMBL" id="LKST01000004">
    <property type="protein sequence ID" value="KQB83394.1"/>
    <property type="molecule type" value="Genomic_DNA"/>
</dbReference>
<dbReference type="Pfam" id="PF04525">
    <property type="entry name" value="LOR"/>
    <property type="match status" value="1"/>
</dbReference>
<dbReference type="InterPro" id="IPR005552">
    <property type="entry name" value="Scramblase"/>
</dbReference>
<keyword evidence="3" id="KW-1185">Reference proteome</keyword>
<dbReference type="InterPro" id="IPR038595">
    <property type="entry name" value="LOR_sf"/>
</dbReference>
<comment type="caution">
    <text evidence="2">The sequence shown here is derived from an EMBL/GenBank/DDBJ whole genome shotgun (WGS) entry which is preliminary data.</text>
</comment>
<proteinExistence type="inferred from homology"/>
<dbReference type="Proteomes" id="UP000050517">
    <property type="component" value="Unassembled WGS sequence"/>
</dbReference>
<dbReference type="SUPFAM" id="SSF54518">
    <property type="entry name" value="Tubby C-terminal domain-like"/>
    <property type="match status" value="1"/>
</dbReference>
<accession>A0A0N8VZB0</accession>
<evidence type="ECO:0000313" key="2">
    <source>
        <dbReference type="EMBL" id="KQB83394.1"/>
    </source>
</evidence>
<dbReference type="InterPro" id="IPR025659">
    <property type="entry name" value="Tubby-like_C"/>
</dbReference>
<dbReference type="GO" id="GO:0005886">
    <property type="term" value="C:plasma membrane"/>
    <property type="evidence" value="ECO:0007669"/>
    <property type="project" value="TreeGrafter"/>
</dbReference>
<dbReference type="PANTHER" id="PTHR23248:SF9">
    <property type="entry name" value="PHOSPHOLIPID SCRAMBLASE"/>
    <property type="match status" value="1"/>
</dbReference>
<evidence type="ECO:0000313" key="3">
    <source>
        <dbReference type="Proteomes" id="UP000050517"/>
    </source>
</evidence>
<gene>
    <name evidence="2" type="ORF">Cocul_02369</name>
</gene>
<dbReference type="AlphaFoldDB" id="A0A0N8VZB0"/>
<dbReference type="InterPro" id="IPR007612">
    <property type="entry name" value="LOR"/>
</dbReference>
<reference evidence="2 3" key="1">
    <citation type="submission" date="2015-10" db="EMBL/GenBank/DDBJ databases">
        <title>Corynebacteirum lowii and Corynebacterium oculi species nova, derived from human clinical disease and and emended description of Corynebacterium mastiditis.</title>
        <authorList>
            <person name="Bernard K."/>
            <person name="Pacheco A.L."/>
            <person name="Mcdougall C."/>
            <person name="Burtx T."/>
            <person name="Weibe D."/>
            <person name="Tyler S."/>
            <person name="Olson A.B."/>
            <person name="Cnockaert M."/>
            <person name="Eguchi H."/>
            <person name="Kuwahara T."/>
            <person name="Nakayama-Imaohji H."/>
            <person name="Boudewijins M."/>
            <person name="Van Hoecke F."/>
            <person name="Bernier A.-M."/>
            <person name="Vandamme P."/>
        </authorList>
    </citation>
    <scope>NUCLEOTIDE SEQUENCE [LARGE SCALE GENOMIC DNA]</scope>
    <source>
        <strain evidence="2 3">NML 130210</strain>
    </source>
</reference>
<comment type="similarity">
    <text evidence="1">Belongs to the LOR family.</text>
</comment>
<name>A0A0N8VZB0_9CORY</name>
<protein>
    <submittedName>
        <fullName evidence="2">Scramblase</fullName>
    </submittedName>
</protein>
<dbReference type="PATRIC" id="fig|1544416.3.peg.2377"/>
<dbReference type="GO" id="GO:0017128">
    <property type="term" value="F:phospholipid scramblase activity"/>
    <property type="evidence" value="ECO:0007669"/>
    <property type="project" value="InterPro"/>
</dbReference>
<dbReference type="STRING" id="1544416.Cocul_02369"/>
<evidence type="ECO:0000256" key="1">
    <source>
        <dbReference type="ARBA" id="ARBA00005437"/>
    </source>
</evidence>